<dbReference type="AlphaFoldDB" id="A0AA95H7T3"/>
<sequence>MTYNPDIHHRRSIRVPDYDYSQAGYYFITICVQNRDCLLGEIKDGSMQLNAAGQMVCQWFDELENKFPHLKNNAFVCMPNHIHLVVQILSEPRQGQTHRSTPTGGSVSIPQVVQWFKTMTSNAYIKGVKNHHWQPFYGKLWQRNYWEHIVWDDKNLLFIRDYIINNPKTWENDVLNPTHQ</sequence>
<dbReference type="GO" id="GO:0004803">
    <property type="term" value="F:transposase activity"/>
    <property type="evidence" value="ECO:0007669"/>
    <property type="project" value="InterPro"/>
</dbReference>
<dbReference type="GO" id="GO:0043565">
    <property type="term" value="F:sequence-specific DNA binding"/>
    <property type="evidence" value="ECO:0007669"/>
    <property type="project" value="TreeGrafter"/>
</dbReference>
<dbReference type="PANTHER" id="PTHR36966">
    <property type="entry name" value="REP-ASSOCIATED TYROSINE TRANSPOSASE"/>
    <property type="match status" value="1"/>
</dbReference>
<organism evidence="2">
    <name type="scientific">Candidatus Thiocaldithrix dubininis</name>
    <dbReference type="NCBI Taxonomy" id="3080823"/>
    <lineage>
        <taxon>Bacteria</taxon>
        <taxon>Pseudomonadati</taxon>
        <taxon>Pseudomonadota</taxon>
        <taxon>Gammaproteobacteria</taxon>
        <taxon>Thiotrichales</taxon>
        <taxon>Thiotrichaceae</taxon>
        <taxon>Candidatus Thiocaldithrix</taxon>
    </lineage>
</organism>
<dbReference type="InterPro" id="IPR002686">
    <property type="entry name" value="Transposase_17"/>
</dbReference>
<dbReference type="PANTHER" id="PTHR36966:SF1">
    <property type="entry name" value="REP-ASSOCIATED TYROSINE TRANSPOSASE"/>
    <property type="match status" value="1"/>
</dbReference>
<dbReference type="KEGG" id="tdu:QJT80_10175"/>
<name>A0AA95H7T3_9GAMM</name>
<protein>
    <submittedName>
        <fullName evidence="2">Transposase</fullName>
    </submittedName>
</protein>
<dbReference type="SUPFAM" id="SSF143422">
    <property type="entry name" value="Transposase IS200-like"/>
    <property type="match status" value="1"/>
</dbReference>
<feature type="domain" description="Transposase IS200-like" evidence="1">
    <location>
        <begin position="21"/>
        <end position="166"/>
    </location>
</feature>
<dbReference type="InterPro" id="IPR036515">
    <property type="entry name" value="Transposase_17_sf"/>
</dbReference>
<evidence type="ECO:0000313" key="2">
    <source>
        <dbReference type="EMBL" id="WGZ89869.1"/>
    </source>
</evidence>
<reference evidence="2" key="2">
    <citation type="submission" date="2023-04" db="EMBL/GenBank/DDBJ databases">
        <authorList>
            <person name="Beletskiy A.V."/>
            <person name="Mardanov A.V."/>
            <person name="Ravin N.V."/>
        </authorList>
    </citation>
    <scope>NUCLEOTIDE SEQUENCE</scope>
    <source>
        <strain evidence="2">GKL-01</strain>
    </source>
</reference>
<reference evidence="2" key="1">
    <citation type="journal article" date="2023" name="Int. J. Mol. Sci.">
        <title>Metagenomics Revealed a New Genus 'Candidatus Thiocaldithrix dubininis' gen. nov., sp. nov. and a New Species 'Candidatus Thiothrix putei' sp. nov. in the Family Thiotrichaceae, Some Members of Which Have Traits of Both Na+- and H+-Motive Energetics.</title>
        <authorList>
            <person name="Ravin N.V."/>
            <person name="Muntyan M.S."/>
            <person name="Smolyakov D.D."/>
            <person name="Rudenko T.S."/>
            <person name="Beletsky A.V."/>
            <person name="Mardanov A.V."/>
            <person name="Grabovich M.Y."/>
        </authorList>
    </citation>
    <scope>NUCLEOTIDE SEQUENCE</scope>
    <source>
        <strain evidence="2">GKL-01</strain>
    </source>
</reference>
<accession>A0AA95H7T3</accession>
<gene>
    <name evidence="2" type="ORF">QJT80_10175</name>
</gene>
<dbReference type="InterPro" id="IPR052715">
    <property type="entry name" value="RAYT_transposase"/>
</dbReference>
<dbReference type="EMBL" id="CP124755">
    <property type="protein sequence ID" value="WGZ89869.1"/>
    <property type="molecule type" value="Genomic_DNA"/>
</dbReference>
<proteinExistence type="predicted"/>
<dbReference type="Proteomes" id="UP001300672">
    <property type="component" value="Chromosome"/>
</dbReference>
<evidence type="ECO:0000259" key="1">
    <source>
        <dbReference type="SMART" id="SM01321"/>
    </source>
</evidence>
<dbReference type="Gene3D" id="3.30.70.1290">
    <property type="entry name" value="Transposase IS200-like"/>
    <property type="match status" value="1"/>
</dbReference>
<dbReference type="SMART" id="SM01321">
    <property type="entry name" value="Y1_Tnp"/>
    <property type="match status" value="1"/>
</dbReference>
<dbReference type="GO" id="GO:0006313">
    <property type="term" value="P:DNA transposition"/>
    <property type="evidence" value="ECO:0007669"/>
    <property type="project" value="InterPro"/>
</dbReference>